<dbReference type="Pfam" id="PF19445">
    <property type="entry name" value="eIF3h_C"/>
    <property type="match status" value="1"/>
</dbReference>
<dbReference type="eggNOG" id="KOG1560">
    <property type="taxonomic scope" value="Eukaryota"/>
</dbReference>
<keyword evidence="4" id="KW-1185">Reference proteome</keyword>
<keyword evidence="3" id="KW-0396">Initiation factor</keyword>
<keyword evidence="3" id="KW-0648">Protein biosynthesis</keyword>
<dbReference type="GeneID" id="16997305"/>
<evidence type="ECO:0000313" key="4">
    <source>
        <dbReference type="Proteomes" id="UP000007014"/>
    </source>
</evidence>
<reference evidence="3 4" key="2">
    <citation type="journal article" date="2007" name="BMC Biol.">
        <title>A 100%-complete sequence reveals unusually simple genomic features in the hot-spring red alga Cyanidioschyzon merolae.</title>
        <authorList>
            <person name="Nozaki H."/>
            <person name="Takano H."/>
            <person name="Misumi O."/>
            <person name="Terasawa K."/>
            <person name="Matsuzaki M."/>
            <person name="Maruyama S."/>
            <person name="Nishida K."/>
            <person name="Yagisawa F."/>
            <person name="Yoshida Y."/>
            <person name="Fujiwara T."/>
            <person name="Takio S."/>
            <person name="Tamura K."/>
            <person name="Chung S.J."/>
            <person name="Nakamura S."/>
            <person name="Kuroiwa H."/>
            <person name="Tanaka K."/>
            <person name="Sato N."/>
            <person name="Kuroiwa T."/>
        </authorList>
    </citation>
    <scope>NUCLEOTIDE SEQUENCE [LARGE SCALE GENOMIC DNA]</scope>
    <source>
        <strain evidence="3 4">10D</strain>
    </source>
</reference>
<dbReference type="AlphaFoldDB" id="M1VC00"/>
<dbReference type="GO" id="GO:0003743">
    <property type="term" value="F:translation initiation factor activity"/>
    <property type="evidence" value="ECO:0007669"/>
    <property type="project" value="UniProtKB-KW"/>
</dbReference>
<dbReference type="Gene3D" id="3.40.140.10">
    <property type="entry name" value="Cytidine Deaminase, domain 2"/>
    <property type="match status" value="1"/>
</dbReference>
<organism evidence="3 4">
    <name type="scientific">Cyanidioschyzon merolae (strain NIES-3377 / 10D)</name>
    <name type="common">Unicellular red alga</name>
    <dbReference type="NCBI Taxonomy" id="280699"/>
    <lineage>
        <taxon>Eukaryota</taxon>
        <taxon>Rhodophyta</taxon>
        <taxon>Bangiophyceae</taxon>
        <taxon>Cyanidiales</taxon>
        <taxon>Cyanidiaceae</taxon>
        <taxon>Cyanidioschyzon</taxon>
    </lineage>
</organism>
<feature type="compositionally biased region" description="Basic and acidic residues" evidence="1">
    <location>
        <begin position="48"/>
        <end position="68"/>
    </location>
</feature>
<dbReference type="EMBL" id="AP006501">
    <property type="protein sequence ID" value="BAM82934.1"/>
    <property type="molecule type" value="Genomic_DNA"/>
</dbReference>
<dbReference type="RefSeq" id="XP_005538970.1">
    <property type="nucleotide sequence ID" value="XM_005538913.1"/>
</dbReference>
<dbReference type="STRING" id="280699.M1VC00"/>
<dbReference type="Proteomes" id="UP000007014">
    <property type="component" value="Chromosome 19"/>
</dbReference>
<feature type="region of interest" description="Disordered" evidence="1">
    <location>
        <begin position="458"/>
        <end position="485"/>
    </location>
</feature>
<reference evidence="3 4" key="1">
    <citation type="journal article" date="2004" name="Nature">
        <title>Genome sequence of the ultrasmall unicellular red alga Cyanidioschyzon merolae 10D.</title>
        <authorList>
            <person name="Matsuzaki M."/>
            <person name="Misumi O."/>
            <person name="Shin-i T."/>
            <person name="Maruyama S."/>
            <person name="Takahara M."/>
            <person name="Miyagishima S."/>
            <person name="Mori T."/>
            <person name="Nishida K."/>
            <person name="Yagisawa F."/>
            <person name="Nishida K."/>
            <person name="Yoshida Y."/>
            <person name="Nishimura Y."/>
            <person name="Nakao S."/>
            <person name="Kobayashi T."/>
            <person name="Momoyama Y."/>
            <person name="Higashiyama T."/>
            <person name="Minoda A."/>
            <person name="Sano M."/>
            <person name="Nomoto H."/>
            <person name="Oishi K."/>
            <person name="Hayashi H."/>
            <person name="Ohta F."/>
            <person name="Nishizaka S."/>
            <person name="Haga S."/>
            <person name="Miura S."/>
            <person name="Morishita T."/>
            <person name="Kabeya Y."/>
            <person name="Terasawa K."/>
            <person name="Suzuki Y."/>
            <person name="Ishii Y."/>
            <person name="Asakawa S."/>
            <person name="Takano H."/>
            <person name="Ohta N."/>
            <person name="Kuroiwa H."/>
            <person name="Tanaka K."/>
            <person name="Shimizu N."/>
            <person name="Sugano S."/>
            <person name="Sato N."/>
            <person name="Nozaki H."/>
            <person name="Ogasawara N."/>
            <person name="Kohara Y."/>
            <person name="Kuroiwa T."/>
        </authorList>
    </citation>
    <scope>NUCLEOTIDE SEQUENCE [LARGE SCALE GENOMIC DNA]</scope>
    <source>
        <strain evidence="3 4">10D</strain>
    </source>
</reference>
<evidence type="ECO:0000259" key="2">
    <source>
        <dbReference type="Pfam" id="PF19445"/>
    </source>
</evidence>
<evidence type="ECO:0000256" key="1">
    <source>
        <dbReference type="SAM" id="MobiDB-lite"/>
    </source>
</evidence>
<evidence type="ECO:0000313" key="3">
    <source>
        <dbReference type="EMBL" id="BAM82934.1"/>
    </source>
</evidence>
<feature type="compositionally biased region" description="Low complexity" evidence="1">
    <location>
        <begin position="31"/>
        <end position="43"/>
    </location>
</feature>
<name>M1VC00_CYAM1</name>
<dbReference type="KEGG" id="cme:CYME_CMS354C"/>
<proteinExistence type="predicted"/>
<feature type="domain" description="eIF3h C-terminal" evidence="2">
    <location>
        <begin position="337"/>
        <end position="506"/>
    </location>
</feature>
<accession>M1VC00</accession>
<feature type="region of interest" description="Disordered" evidence="1">
    <location>
        <begin position="31"/>
        <end position="68"/>
    </location>
</feature>
<protein>
    <submittedName>
        <fullName evidence="3">Eukaryotic translation initiation factor eIF-3 subunit H</fullName>
    </submittedName>
</protein>
<gene>
    <name evidence="3" type="ORF">CYME_CMS354C</name>
</gene>
<sequence>MSSEQNQPSFESDGLKISSVRQPVGAYLAATTAGTSAASSGRRLASHGTRDADPGRGSAEDDRVMSDSELLLRRNVGRPDTLTAVGTRLLPTRSRETLLEKLPKVRSVVISGVALLQLVKEWQRAGKGSASKRTGVRSMEGAASEAYCTGQLVGYLEVERRSDPTSDDAKTADALVWGDVMHVTAAFPAPRLSVIAGGRSTSGSAPTSLPAAVIANQMQQRGTYLWERCRLLREASRENLIVGWFCVGDTRQLSSFVNAEWTETQFQHQFWLKNAVCVVFDPLRRHSSGTLGIRVVRLSDAFMREYSRLMDYRVGGSGSSNKGSAALQAYGRGGGRVAAGSTFVSEVLRDLGLCSQTMIEDVPFTVHASALSEQYLAWSALQHPQARENAKFTEHAAACDSDVQRLSLRRDGVLVEETAGGLIQDLDEVTREQSRYHHFLRNYIRIQNQQHEWLRRRRAENEHRRQQGQEPLPEEPLPAHLSSYSEPSRLEPMMTFRDLSETLRDLELVIGGRCEKQVTLESFKTV</sequence>
<dbReference type="InterPro" id="IPR045810">
    <property type="entry name" value="eIF3h_C"/>
</dbReference>
<dbReference type="HOGENOM" id="CLU_518146_0_0_1"/>
<dbReference type="OrthoDB" id="10265695at2759"/>
<dbReference type="Gramene" id="CMS354CT">
    <property type="protein sequence ID" value="CMS354CT"/>
    <property type="gene ID" value="CMS354C"/>
</dbReference>